<dbReference type="AlphaFoldDB" id="A0A383DHX7"/>
<sequence length="27" mass="3232">AFTILSSRISRSKTTIHIRTSRRPWPY</sequence>
<name>A0A383DHX7_9ZZZZ</name>
<accession>A0A383DHX7</accession>
<feature type="non-terminal residue" evidence="1">
    <location>
        <position position="1"/>
    </location>
</feature>
<gene>
    <name evidence="1" type="ORF">METZ01_LOCUS496784</name>
</gene>
<feature type="non-terminal residue" evidence="1">
    <location>
        <position position="27"/>
    </location>
</feature>
<organism evidence="1">
    <name type="scientific">marine metagenome</name>
    <dbReference type="NCBI Taxonomy" id="408172"/>
    <lineage>
        <taxon>unclassified sequences</taxon>
        <taxon>metagenomes</taxon>
        <taxon>ecological metagenomes</taxon>
    </lineage>
</organism>
<evidence type="ECO:0000313" key="1">
    <source>
        <dbReference type="EMBL" id="SVE43930.1"/>
    </source>
</evidence>
<protein>
    <submittedName>
        <fullName evidence="1">Uncharacterized protein</fullName>
    </submittedName>
</protein>
<proteinExistence type="predicted"/>
<reference evidence="1" key="1">
    <citation type="submission" date="2018-05" db="EMBL/GenBank/DDBJ databases">
        <authorList>
            <person name="Lanie J.A."/>
            <person name="Ng W.-L."/>
            <person name="Kazmierczak K.M."/>
            <person name="Andrzejewski T.M."/>
            <person name="Davidsen T.M."/>
            <person name="Wayne K.J."/>
            <person name="Tettelin H."/>
            <person name="Glass J.I."/>
            <person name="Rusch D."/>
            <person name="Podicherti R."/>
            <person name="Tsui H.-C.T."/>
            <person name="Winkler M.E."/>
        </authorList>
    </citation>
    <scope>NUCLEOTIDE SEQUENCE</scope>
</reference>
<dbReference type="EMBL" id="UINC01217364">
    <property type="protein sequence ID" value="SVE43930.1"/>
    <property type="molecule type" value="Genomic_DNA"/>
</dbReference>